<dbReference type="AlphaFoldDB" id="A0A6M3XWS6"/>
<protein>
    <submittedName>
        <fullName evidence="1">Uncharacterized protein</fullName>
    </submittedName>
</protein>
<name>A0A6M3XWS6_9ZZZZ</name>
<evidence type="ECO:0000313" key="1">
    <source>
        <dbReference type="EMBL" id="QJI01558.1"/>
    </source>
</evidence>
<accession>A0A6M3XWS6</accession>
<proteinExistence type="predicted"/>
<sequence length="91" mass="10609">MKIQELIDKLSEIRDTNPEKDVVIEVFDIRQSRITKGYMFELAIQNDKDLIRIRQTKLRGYCLYAERTEDMEEIEAGLCPEKKSDLGEGGK</sequence>
<dbReference type="EMBL" id="MT144932">
    <property type="protein sequence ID" value="QJI01558.1"/>
    <property type="molecule type" value="Genomic_DNA"/>
</dbReference>
<reference evidence="1" key="1">
    <citation type="submission" date="2020-03" db="EMBL/GenBank/DDBJ databases">
        <title>The deep terrestrial virosphere.</title>
        <authorList>
            <person name="Holmfeldt K."/>
            <person name="Nilsson E."/>
            <person name="Simone D."/>
            <person name="Lopez-Fernandez M."/>
            <person name="Wu X."/>
            <person name="de Brujin I."/>
            <person name="Lundin D."/>
            <person name="Andersson A."/>
            <person name="Bertilsson S."/>
            <person name="Dopson M."/>
        </authorList>
    </citation>
    <scope>NUCLEOTIDE SEQUENCE</scope>
    <source>
        <strain evidence="1">TM448B02645</strain>
    </source>
</reference>
<gene>
    <name evidence="1" type="ORF">TM448B02645_0006</name>
</gene>
<organism evidence="1">
    <name type="scientific">viral metagenome</name>
    <dbReference type="NCBI Taxonomy" id="1070528"/>
    <lineage>
        <taxon>unclassified sequences</taxon>
        <taxon>metagenomes</taxon>
        <taxon>organismal metagenomes</taxon>
    </lineage>
</organism>